<feature type="transmembrane region" description="Helical" evidence="1">
    <location>
        <begin position="49"/>
        <end position="72"/>
    </location>
</feature>
<comment type="caution">
    <text evidence="2">The sequence shown here is derived from an EMBL/GenBank/DDBJ whole genome shotgun (WGS) entry which is preliminary data.</text>
</comment>
<feature type="transmembrane region" description="Helical" evidence="1">
    <location>
        <begin position="207"/>
        <end position="232"/>
    </location>
</feature>
<evidence type="ECO:0000256" key="1">
    <source>
        <dbReference type="SAM" id="Phobius"/>
    </source>
</evidence>
<organism evidence="2 3">
    <name type="scientific">Caenorhabditis bovis</name>
    <dbReference type="NCBI Taxonomy" id="2654633"/>
    <lineage>
        <taxon>Eukaryota</taxon>
        <taxon>Metazoa</taxon>
        <taxon>Ecdysozoa</taxon>
        <taxon>Nematoda</taxon>
        <taxon>Chromadorea</taxon>
        <taxon>Rhabditida</taxon>
        <taxon>Rhabditina</taxon>
        <taxon>Rhabditomorpha</taxon>
        <taxon>Rhabditoidea</taxon>
        <taxon>Rhabditidae</taxon>
        <taxon>Peloderinae</taxon>
        <taxon>Caenorhabditis</taxon>
    </lineage>
</organism>
<feature type="transmembrane region" description="Helical" evidence="1">
    <location>
        <begin position="84"/>
        <end position="108"/>
    </location>
</feature>
<dbReference type="Gene3D" id="1.20.1070.10">
    <property type="entry name" value="Rhodopsin 7-helix transmembrane proteins"/>
    <property type="match status" value="1"/>
</dbReference>
<keyword evidence="1" id="KW-0812">Transmembrane</keyword>
<dbReference type="Pfam" id="PF10321">
    <property type="entry name" value="7TM_GPCR_Srt"/>
    <property type="match status" value="1"/>
</dbReference>
<keyword evidence="1" id="KW-0472">Membrane</keyword>
<feature type="transmembrane region" description="Helical" evidence="1">
    <location>
        <begin position="282"/>
        <end position="303"/>
    </location>
</feature>
<evidence type="ECO:0000313" key="2">
    <source>
        <dbReference type="EMBL" id="CAB3409761.1"/>
    </source>
</evidence>
<dbReference type="SUPFAM" id="SSF81321">
    <property type="entry name" value="Family A G protein-coupled receptor-like"/>
    <property type="match status" value="1"/>
</dbReference>
<keyword evidence="3" id="KW-1185">Reference proteome</keyword>
<dbReference type="AlphaFoldDB" id="A0A8S1F7N5"/>
<dbReference type="OrthoDB" id="5842676at2759"/>
<sequence length="355" mass="39788">MALFRKLMANDVECSLSGFIVNGFQVHPYYYNCSTISDPFAIGEKRPFLGIYFIASGLILMTTYIPCLIVIACSDLMRSSCYKIMMYLGFVDLVCIMVNSLATGYLGFVGATFCSYPRAIFVFGSLGCGGWIGACATCILLAVNRCCDINHRIPFREMFRGNTVFILMVIPLVITVYAVFFTKPVLFNSNYMSWFFTPFTGLELESYVNLAHTTTNCVVSLATTSIYVYLCLFIRHSARHSHSEALSKTQKQVLVQSSIICSFNAIAAYIYVYMQFFPAPPLVILIGQIAWQWSHGSVGIVYITMNKTIRRKVIDLIIPHFIRQRLHIGTFEVISQKTAVSSVRKIATTSGSSNF</sequence>
<dbReference type="PANTHER" id="PTHR23021:SF37">
    <property type="entry name" value="SERPENTINE RECEPTOR, CLASS T"/>
    <property type="match status" value="1"/>
</dbReference>
<reference evidence="2 3" key="1">
    <citation type="submission" date="2020-04" db="EMBL/GenBank/DDBJ databases">
        <authorList>
            <person name="Laetsch R D."/>
            <person name="Stevens L."/>
            <person name="Kumar S."/>
            <person name="Blaxter L. M."/>
        </authorList>
    </citation>
    <scope>NUCLEOTIDE SEQUENCE [LARGE SCALE GENOMIC DNA]</scope>
</reference>
<feature type="transmembrane region" description="Helical" evidence="1">
    <location>
        <begin position="253"/>
        <end position="276"/>
    </location>
</feature>
<name>A0A8S1F7N5_9PELO</name>
<dbReference type="PANTHER" id="PTHR23021">
    <property type="entry name" value="SERPENTINE RECEPTOR, CLASS T"/>
    <property type="match status" value="1"/>
</dbReference>
<gene>
    <name evidence="2" type="ORF">CBOVIS_LOCUS11376</name>
</gene>
<dbReference type="EMBL" id="CADEPM010000009">
    <property type="protein sequence ID" value="CAB3409761.1"/>
    <property type="molecule type" value="Genomic_DNA"/>
</dbReference>
<accession>A0A8S1F7N5</accession>
<dbReference type="Proteomes" id="UP000494206">
    <property type="component" value="Unassembled WGS sequence"/>
</dbReference>
<proteinExistence type="predicted"/>
<keyword evidence="1" id="KW-1133">Transmembrane helix</keyword>
<feature type="transmembrane region" description="Helical" evidence="1">
    <location>
        <begin position="164"/>
        <end position="187"/>
    </location>
</feature>
<dbReference type="InterPro" id="IPR019425">
    <property type="entry name" value="7TM_GPCR_serpentine_rcpt_Srt"/>
</dbReference>
<evidence type="ECO:0008006" key="4">
    <source>
        <dbReference type="Google" id="ProtNLM"/>
    </source>
</evidence>
<feature type="transmembrane region" description="Helical" evidence="1">
    <location>
        <begin position="120"/>
        <end position="143"/>
    </location>
</feature>
<evidence type="ECO:0000313" key="3">
    <source>
        <dbReference type="Proteomes" id="UP000494206"/>
    </source>
</evidence>
<protein>
    <recommendedName>
        <fullName evidence="4">Serpentine Receptor, class T</fullName>
    </recommendedName>
</protein>